<feature type="region of interest" description="Disordered" evidence="1">
    <location>
        <begin position="1"/>
        <end position="39"/>
    </location>
</feature>
<feature type="compositionally biased region" description="Polar residues" evidence="1">
    <location>
        <begin position="1405"/>
        <end position="1414"/>
    </location>
</feature>
<evidence type="ECO:0000313" key="5">
    <source>
        <dbReference type="Proteomes" id="UP000006352"/>
    </source>
</evidence>
<dbReference type="STRING" id="599839.J4H255"/>
<evidence type="ECO:0008006" key="6">
    <source>
        <dbReference type="Google" id="ProtNLM"/>
    </source>
</evidence>
<feature type="region of interest" description="Disordered" evidence="1">
    <location>
        <begin position="342"/>
        <end position="418"/>
    </location>
</feature>
<dbReference type="GO" id="GO:0032012">
    <property type="term" value="P:regulation of ARF protein signal transduction"/>
    <property type="evidence" value="ECO:0007669"/>
    <property type="project" value="InterPro"/>
</dbReference>
<dbReference type="HOGENOM" id="CLU_003769_0_0_1"/>
<feature type="domain" description="PH" evidence="2">
    <location>
        <begin position="828"/>
        <end position="953"/>
    </location>
</feature>
<dbReference type="CDD" id="cd00171">
    <property type="entry name" value="Sec7"/>
    <property type="match status" value="1"/>
</dbReference>
<dbReference type="InParanoid" id="J4H255"/>
<evidence type="ECO:0000259" key="3">
    <source>
        <dbReference type="PROSITE" id="PS50190"/>
    </source>
</evidence>
<feature type="region of interest" description="Disordered" evidence="1">
    <location>
        <begin position="986"/>
        <end position="1045"/>
    </location>
</feature>
<dbReference type="SMART" id="SM00233">
    <property type="entry name" value="PH"/>
    <property type="match status" value="1"/>
</dbReference>
<organism evidence="4 5">
    <name type="scientific">Fibroporia radiculosa</name>
    <dbReference type="NCBI Taxonomy" id="599839"/>
    <lineage>
        <taxon>Eukaryota</taxon>
        <taxon>Fungi</taxon>
        <taxon>Dikarya</taxon>
        <taxon>Basidiomycota</taxon>
        <taxon>Agaricomycotina</taxon>
        <taxon>Agaricomycetes</taxon>
        <taxon>Polyporales</taxon>
        <taxon>Fibroporiaceae</taxon>
        <taxon>Fibroporia</taxon>
    </lineage>
</organism>
<feature type="region of interest" description="Disordered" evidence="1">
    <location>
        <begin position="1338"/>
        <end position="1357"/>
    </location>
</feature>
<dbReference type="Pfam" id="PF01369">
    <property type="entry name" value="Sec7"/>
    <property type="match status" value="1"/>
</dbReference>
<feature type="compositionally biased region" description="Polar residues" evidence="1">
    <location>
        <begin position="428"/>
        <end position="440"/>
    </location>
</feature>
<dbReference type="RefSeq" id="XP_012180217.1">
    <property type="nucleotide sequence ID" value="XM_012324827.1"/>
</dbReference>
<gene>
    <name evidence="4" type="ORF">FIBRA_02981</name>
</gene>
<feature type="region of interest" description="Disordered" evidence="1">
    <location>
        <begin position="1241"/>
        <end position="1265"/>
    </location>
</feature>
<feature type="compositionally biased region" description="Low complexity" evidence="1">
    <location>
        <begin position="1036"/>
        <end position="1045"/>
    </location>
</feature>
<dbReference type="EMBL" id="HE797010">
    <property type="protein sequence ID" value="CCM00934.1"/>
    <property type="molecule type" value="Genomic_DNA"/>
</dbReference>
<dbReference type="Pfam" id="PF15410">
    <property type="entry name" value="PH_9"/>
    <property type="match status" value="1"/>
</dbReference>
<dbReference type="InterPro" id="IPR035999">
    <property type="entry name" value="Sec7_dom_sf"/>
</dbReference>
<dbReference type="SMART" id="SM00222">
    <property type="entry name" value="Sec7"/>
    <property type="match status" value="1"/>
</dbReference>
<dbReference type="InterPro" id="IPR011993">
    <property type="entry name" value="PH-like_dom_sf"/>
</dbReference>
<dbReference type="Proteomes" id="UP000006352">
    <property type="component" value="Unassembled WGS sequence"/>
</dbReference>
<dbReference type="InterPro" id="IPR001849">
    <property type="entry name" value="PH_domain"/>
</dbReference>
<dbReference type="GO" id="GO:0005085">
    <property type="term" value="F:guanyl-nucleotide exchange factor activity"/>
    <property type="evidence" value="ECO:0007669"/>
    <property type="project" value="InterPro"/>
</dbReference>
<dbReference type="PANTHER" id="PTHR10663">
    <property type="entry name" value="GUANYL-NUCLEOTIDE EXCHANGE FACTOR"/>
    <property type="match status" value="1"/>
</dbReference>
<evidence type="ECO:0000259" key="2">
    <source>
        <dbReference type="PROSITE" id="PS50003"/>
    </source>
</evidence>
<feature type="compositionally biased region" description="Low complexity" evidence="1">
    <location>
        <begin position="1415"/>
        <end position="1426"/>
    </location>
</feature>
<dbReference type="OrthoDB" id="430364at2759"/>
<feature type="compositionally biased region" description="Polar residues" evidence="1">
    <location>
        <begin position="1339"/>
        <end position="1348"/>
    </location>
</feature>
<accession>J4H255</accession>
<dbReference type="GeneID" id="24095845"/>
<sequence length="1442" mass="158580">MVGKFGLSLSNKGSPSRQVRADTSTPPPPYRQNGYEDGHENPILATATTTTTTHVVTTTTHTTTHFFSLPLWRRRGTAAFPTATATPVPSRLSSDEFGVTRPPTKLGPPVRDKDLPPTPSPAEDNMGQSSHVVTGSFRERYHAGISAPVDADIRGVSPSSTFAPLLPGSSTTGESSSQPAVALARAALGIGLPHVMPASISASSSATDLHAHSLKPPPIPTETSLPKPSMRRVKSFQKEPDVAVEESSSPVDVRERRRARGLSLGPFHFASNVKGKEKQLDPEASDENSPSVPRPLSRKSSFWSRRRVDSQATPPVPPLNAEPSLRPFIPALQPVSPFYADTIISSPRPRRNSSSQTVDLRRRHSERSPPPSSPKFESIEDMCPPRLSVPGPSSPTSSRLRRPKRPKTADAASSPHNLYFPVDVPRVITSSPPTEQPQLQPDTPVIPDPPSPLFQISPATRPRAQTNPPLLHRLSINLFGSSPTSSTPYIAPNPLYDSVVGPDILVASPSSSYESSRLSLTKRSVEIPRPRADEEPPEVYLQRLTEAVSKAEVATVLASNSDPFHARALRAYIDRFDFTGDPLDVALRRLLMDVGLPRETQQIDRVMEAFAARYMQCHPDLFISDDHPYILAFSLIMLHTDAFNKSNKRKMTKPDYVKNTRLPGVPPEVLDCFYDNIVFVPFIFIEDPVDINGQRGIVPEAINTRRMSTINVPTTPGGASTLLGKSNKIDPYFLITRNLLDDLRVNVVSFVPLQNPYVYQGTAGPWDEEELLRVFTMAGTVDIVIENRYTGSPWFALSANGGSGPTLPNARGALPPLLTSYNESCSIKVTKVGVLLRKDDSVEGGRRGTNRKWREWCVLLTGSQLLFFRDLSCATSIQAQINPSNEHLVQKQNLPQPDEYASVKDAIAVFDKSYTKHPYTLRLVMPDGRHYLFQASDGKEMNEWISRINYSSAFKTAGVRMRPLGMSRRDIELTGIAAAASHLREMHHRATPHAPPRVRTWYAGGLNNVESPSNDPSSSLGGVSTLPASAPARQTSGSSTISSSQYESSSRLFKATFDEVKTELASGRSSLQERRERVRGRQRTYSLEDAPQSSVMSPSSPTSPKSELHQHSRRPSRSDIIRSKIHDLEERISLIRTQLDTDMRFVRNLAVLTPFQRSTRDRVQLAVQGAAKRIMQMRLEMEKLVCYRDVLSDDLLAEERDWAQTKRIAMRAATDQLALSRQHTQTRPEPQTTWRLDGLEVPLSTSPKSIPRTTSMSMSTVGHDSSLGDESFHSAVSSVEWHDLSPGSAAFLDSRGLDEAHAFESPRTSPVIELSSAPKGEFPFPDVAGRGQARPLVAQASTDSTRSSANHDDEGGHEKFFTAAETTEEQAEEWDKTRAAKRVSLVRLPPDLRIAVLFGKHGRSESISEGTATAPSSPDRSGGSDPYNHSRAITETFAMLDV</sequence>
<dbReference type="PANTHER" id="PTHR10663:SF405">
    <property type="entry name" value="ARF GUANINE NUCLEOTIDE EXCHANGE FACTOR SYT1"/>
    <property type="match status" value="1"/>
</dbReference>
<feature type="compositionally biased region" description="Polar residues" evidence="1">
    <location>
        <begin position="8"/>
        <end position="24"/>
    </location>
</feature>
<dbReference type="SUPFAM" id="SSF50729">
    <property type="entry name" value="PH domain-like"/>
    <property type="match status" value="1"/>
</dbReference>
<feature type="compositionally biased region" description="Polar residues" evidence="1">
    <location>
        <begin position="1008"/>
        <end position="1022"/>
    </location>
</feature>
<feature type="region of interest" description="Disordered" evidence="1">
    <location>
        <begin position="1063"/>
        <end position="1119"/>
    </location>
</feature>
<feature type="domain" description="SEC7" evidence="3">
    <location>
        <begin position="476"/>
        <end position="680"/>
    </location>
</feature>
<dbReference type="InterPro" id="IPR023394">
    <property type="entry name" value="Sec7_C_sf"/>
</dbReference>
<keyword evidence="5" id="KW-1185">Reference proteome</keyword>
<dbReference type="InterPro" id="IPR000904">
    <property type="entry name" value="Sec7_dom"/>
</dbReference>
<feature type="region of interest" description="Disordered" evidence="1">
    <location>
        <begin position="207"/>
        <end position="322"/>
    </location>
</feature>
<feature type="compositionally biased region" description="Polar residues" evidence="1">
    <location>
        <begin position="1243"/>
        <end position="1263"/>
    </location>
</feature>
<proteinExistence type="predicted"/>
<dbReference type="Gene3D" id="2.30.29.30">
    <property type="entry name" value="Pleckstrin-homology domain (PH domain)/Phosphotyrosine-binding domain (PTB)"/>
    <property type="match status" value="1"/>
</dbReference>
<feature type="region of interest" description="Disordered" evidence="1">
    <location>
        <begin position="82"/>
        <end position="129"/>
    </location>
</feature>
<dbReference type="SUPFAM" id="SSF48425">
    <property type="entry name" value="Sec7 domain"/>
    <property type="match status" value="1"/>
</dbReference>
<dbReference type="PROSITE" id="PS50190">
    <property type="entry name" value="SEC7"/>
    <property type="match status" value="1"/>
</dbReference>
<protein>
    <recommendedName>
        <fullName evidence="6">SEC7 domain-containing protein</fullName>
    </recommendedName>
</protein>
<reference evidence="4 5" key="1">
    <citation type="journal article" date="2012" name="Appl. Environ. Microbiol.">
        <title>Short-read sequencing for genomic analysis of the brown rot fungus Fibroporia radiculosa.</title>
        <authorList>
            <person name="Tang J.D."/>
            <person name="Perkins A.D."/>
            <person name="Sonstegard T.S."/>
            <person name="Schroeder S.G."/>
            <person name="Burgess S.C."/>
            <person name="Diehl S.V."/>
        </authorList>
    </citation>
    <scope>NUCLEOTIDE SEQUENCE [LARGE SCALE GENOMIC DNA]</scope>
    <source>
        <strain evidence="4 5">TFFH 294</strain>
    </source>
</reference>
<evidence type="ECO:0000313" key="4">
    <source>
        <dbReference type="EMBL" id="CCM00934.1"/>
    </source>
</evidence>
<dbReference type="InterPro" id="IPR041681">
    <property type="entry name" value="PH_9"/>
</dbReference>
<dbReference type="Gene3D" id="1.10.1000.11">
    <property type="entry name" value="Arf Nucleotide-binding Site Opener,domain 2"/>
    <property type="match status" value="1"/>
</dbReference>
<dbReference type="PROSITE" id="PS50003">
    <property type="entry name" value="PH_DOMAIN"/>
    <property type="match status" value="1"/>
</dbReference>
<feature type="region of interest" description="Disordered" evidence="1">
    <location>
        <begin position="1404"/>
        <end position="1429"/>
    </location>
</feature>
<name>J4H255_9APHY</name>
<evidence type="ECO:0000256" key="1">
    <source>
        <dbReference type="SAM" id="MobiDB-lite"/>
    </source>
</evidence>
<feature type="compositionally biased region" description="Low complexity" evidence="1">
    <location>
        <begin position="1091"/>
        <end position="1105"/>
    </location>
</feature>
<feature type="compositionally biased region" description="Basic and acidic residues" evidence="1">
    <location>
        <begin position="1106"/>
        <end position="1119"/>
    </location>
</feature>
<feature type="region of interest" description="Disordered" evidence="1">
    <location>
        <begin position="428"/>
        <end position="447"/>
    </location>
</feature>